<gene>
    <name evidence="8" type="ORF">LCR_11570</name>
</gene>
<evidence type="ECO:0000256" key="6">
    <source>
        <dbReference type="PIRSR" id="PIRSR009103-2"/>
    </source>
</evidence>
<evidence type="ECO:0000256" key="3">
    <source>
        <dbReference type="ARBA" id="ARBA00022729"/>
    </source>
</evidence>
<dbReference type="Gene3D" id="3.40.1420.10">
    <property type="entry name" value="Inhibitor of vertebrate lysozyme"/>
    <property type="match status" value="1"/>
</dbReference>
<evidence type="ECO:0000313" key="9">
    <source>
        <dbReference type="Proteomes" id="UP000078435"/>
    </source>
</evidence>
<feature type="chain" id="PRO_5008042966" evidence="7">
    <location>
        <begin position="23"/>
        <end position="147"/>
    </location>
</feature>
<feature type="signal peptide" evidence="7">
    <location>
        <begin position="1"/>
        <end position="22"/>
    </location>
</feature>
<accession>A0A175VJA4</accession>
<evidence type="ECO:0000256" key="7">
    <source>
        <dbReference type="SAM" id="SignalP"/>
    </source>
</evidence>
<comment type="subcellular location">
    <subcellularLocation>
        <location evidence="1">Periplasm</location>
    </subcellularLocation>
</comment>
<keyword evidence="4" id="KW-0574">Periplasm</keyword>
<comment type="similarity">
    <text evidence="2">Belongs to the ivy family.</text>
</comment>
<keyword evidence="6" id="KW-1015">Disulfide bond</keyword>
<dbReference type="InterPro" id="IPR036501">
    <property type="entry name" value="Inhibitor_vert_lysozyme_sf"/>
</dbReference>
<reference evidence="8 9" key="1">
    <citation type="submission" date="2016-02" db="EMBL/GenBank/DDBJ databases">
        <title>Draft genome sequence of Aeromonas trota strain 1999lcr isolated from cerebrospinal fluid (CSF).</title>
        <authorList>
            <person name="Dallagassa C.B."/>
            <person name="Prediger K.C."/>
            <person name="Weiss V.A."/>
            <person name="Assis F.E."/>
            <person name="Baura V."/>
            <person name="Cruz L.M."/>
            <person name="Souza E.M."/>
            <person name="Pedrosa F.O."/>
            <person name="Fadel-Picheth C.M."/>
        </authorList>
    </citation>
    <scope>NUCLEOTIDE SEQUENCE [LARGE SCALE GENOMIC DNA]</scope>
    <source>
        <strain evidence="8 9">1999lcr</strain>
    </source>
</reference>
<comment type="caution">
    <text evidence="8">The sequence shown here is derived from an EMBL/GenBank/DDBJ whole genome shotgun (WGS) entry which is preliminary data.</text>
</comment>
<evidence type="ECO:0000256" key="1">
    <source>
        <dbReference type="ARBA" id="ARBA00004418"/>
    </source>
</evidence>
<protein>
    <submittedName>
        <fullName evidence="8">Lysozyme inhibitor</fullName>
    </submittedName>
</protein>
<dbReference type="OrthoDB" id="8858386at2"/>
<evidence type="ECO:0000313" key="8">
    <source>
        <dbReference type="EMBL" id="KXU80721.1"/>
    </source>
</evidence>
<feature type="disulfide bond" evidence="6">
    <location>
        <begin position="78"/>
        <end position="83"/>
    </location>
</feature>
<dbReference type="Pfam" id="PF08816">
    <property type="entry name" value="Ivy"/>
    <property type="match status" value="1"/>
</dbReference>
<evidence type="ECO:0000256" key="2">
    <source>
        <dbReference type="ARBA" id="ARBA00009724"/>
    </source>
</evidence>
<dbReference type="SUPFAM" id="SSF89872">
    <property type="entry name" value="Inhibitor of vertebrate lysozyme, Ivy"/>
    <property type="match status" value="1"/>
</dbReference>
<evidence type="ECO:0000256" key="5">
    <source>
        <dbReference type="PIRSR" id="PIRSR009103-1"/>
    </source>
</evidence>
<feature type="site" description="Important for lysozyme inhibition" evidence="5">
    <location>
        <position position="81"/>
    </location>
</feature>
<dbReference type="PIRSF" id="PIRSF009103">
    <property type="entry name" value="Ivy"/>
    <property type="match status" value="1"/>
</dbReference>
<organism evidence="8 9">
    <name type="scientific">Aeromonas enteropelogenes</name>
    <name type="common">Aeromonas trota</name>
    <dbReference type="NCBI Taxonomy" id="29489"/>
    <lineage>
        <taxon>Bacteria</taxon>
        <taxon>Pseudomonadati</taxon>
        <taxon>Pseudomonadota</taxon>
        <taxon>Gammaproteobacteria</taxon>
        <taxon>Aeromonadales</taxon>
        <taxon>Aeromonadaceae</taxon>
        <taxon>Aeromonas</taxon>
    </lineage>
</organism>
<dbReference type="RefSeq" id="WP_026457296.1">
    <property type="nucleotide sequence ID" value="NZ_JMGO02000003.1"/>
</dbReference>
<proteinExistence type="inferred from homology"/>
<sequence>MTRLPRAFAISLLLASAAPVFAADTYTSDLLLSADFKAPWAKATQGIKSLPKWVRSGNGTSSPLEAVAGTPYQSGSVCKPHDCASHYMQLLVDAKAKRVWGVLIDLPDTDAARETPSKFARYTWLGQPDKGMQAALMKQVEADPNWQ</sequence>
<evidence type="ECO:0000256" key="4">
    <source>
        <dbReference type="ARBA" id="ARBA00022764"/>
    </source>
</evidence>
<keyword evidence="3 7" id="KW-0732">Signal</keyword>
<dbReference type="InterPro" id="IPR014453">
    <property type="entry name" value="Inhibitor_vertebrate_lysozyme"/>
</dbReference>
<dbReference type="GO" id="GO:0042597">
    <property type="term" value="C:periplasmic space"/>
    <property type="evidence" value="ECO:0007669"/>
    <property type="project" value="UniProtKB-SubCell"/>
</dbReference>
<dbReference type="AlphaFoldDB" id="A0A175VJA4"/>
<name>A0A175VJA4_AEREN</name>
<dbReference type="Proteomes" id="UP000078435">
    <property type="component" value="Unassembled WGS sequence"/>
</dbReference>
<dbReference type="EMBL" id="JMGO02000003">
    <property type="protein sequence ID" value="KXU80721.1"/>
    <property type="molecule type" value="Genomic_DNA"/>
</dbReference>